<dbReference type="EMBL" id="KZ559575">
    <property type="protein sequence ID" value="PLN78487.1"/>
    <property type="molecule type" value="Genomic_DNA"/>
</dbReference>
<dbReference type="Proteomes" id="UP000235023">
    <property type="component" value="Unassembled WGS sequence"/>
</dbReference>
<organism evidence="1 2">
    <name type="scientific">Aspergillus taichungensis</name>
    <dbReference type="NCBI Taxonomy" id="482145"/>
    <lineage>
        <taxon>Eukaryota</taxon>
        <taxon>Fungi</taxon>
        <taxon>Dikarya</taxon>
        <taxon>Ascomycota</taxon>
        <taxon>Pezizomycotina</taxon>
        <taxon>Eurotiomycetes</taxon>
        <taxon>Eurotiomycetidae</taxon>
        <taxon>Eurotiales</taxon>
        <taxon>Aspergillaceae</taxon>
        <taxon>Aspergillus</taxon>
        <taxon>Aspergillus subgen. Circumdati</taxon>
    </lineage>
</organism>
<sequence length="123" mass="13762">MAIASTAHCRTSGKTIANGKLLWYPSDIYRYSLLQWFTPCRIIVFVITIPALIRQVAIGQAHRSELIIPSNNYSNVNRIHIPEANTRAKRQFFAHVVLQLNLTFAMSDAVATLTSTRGCGCRV</sequence>
<protein>
    <submittedName>
        <fullName evidence="1">Uncharacterized protein</fullName>
    </submittedName>
</protein>
<gene>
    <name evidence="1" type="ORF">BDW42DRAFT_195804</name>
</gene>
<keyword evidence="2" id="KW-1185">Reference proteome</keyword>
<evidence type="ECO:0000313" key="1">
    <source>
        <dbReference type="EMBL" id="PLN78487.1"/>
    </source>
</evidence>
<evidence type="ECO:0000313" key="2">
    <source>
        <dbReference type="Proteomes" id="UP000235023"/>
    </source>
</evidence>
<dbReference type="AlphaFoldDB" id="A0A2J5HMW1"/>
<name>A0A2J5HMW1_9EURO</name>
<accession>A0A2J5HMW1</accession>
<reference evidence="2" key="1">
    <citation type="submission" date="2017-12" db="EMBL/GenBank/DDBJ databases">
        <authorList>
            <consortium name="DOE Joint Genome Institute"/>
            <person name="Mondo S.J."/>
            <person name="Kjaerbolling I."/>
            <person name="Vesth T.C."/>
            <person name="Frisvad J.C."/>
            <person name="Nybo J.L."/>
            <person name="Theobald S."/>
            <person name="Kuo A."/>
            <person name="Bowyer P."/>
            <person name="Matsuda Y."/>
            <person name="Lyhne E.K."/>
            <person name="Kogle M.E."/>
            <person name="Clum A."/>
            <person name="Lipzen A."/>
            <person name="Salamov A."/>
            <person name="Ngan C.Y."/>
            <person name="Daum C."/>
            <person name="Chiniquy J."/>
            <person name="Barry K."/>
            <person name="LaButti K."/>
            <person name="Haridas S."/>
            <person name="Simmons B.A."/>
            <person name="Magnuson J.K."/>
            <person name="Mortensen U.H."/>
            <person name="Larsen T.O."/>
            <person name="Grigoriev I.V."/>
            <person name="Baker S.E."/>
            <person name="Andersen M.R."/>
            <person name="Nordberg H.P."/>
            <person name="Cantor M.N."/>
            <person name="Hua S.X."/>
        </authorList>
    </citation>
    <scope>NUCLEOTIDE SEQUENCE [LARGE SCALE GENOMIC DNA]</scope>
    <source>
        <strain evidence="2">IBT 19404</strain>
    </source>
</reference>
<dbReference type="OrthoDB" id="6581954at2759"/>
<proteinExistence type="predicted"/>